<proteinExistence type="predicted"/>
<comment type="subcellular location">
    <subcellularLocation>
        <location evidence="1">Membrane</location>
        <topology evidence="1">Multi-pass membrane protein</topology>
    </subcellularLocation>
</comment>
<feature type="transmembrane region" description="Helical" evidence="5">
    <location>
        <begin position="369"/>
        <end position="393"/>
    </location>
</feature>
<dbReference type="PROSITE" id="PS50850">
    <property type="entry name" value="MFS"/>
    <property type="match status" value="1"/>
</dbReference>
<dbReference type="InterPro" id="IPR051788">
    <property type="entry name" value="MFS_Transporter"/>
</dbReference>
<keyword evidence="2 5" id="KW-0812">Transmembrane</keyword>
<keyword evidence="3 5" id="KW-1133">Transmembrane helix</keyword>
<feature type="transmembrane region" description="Helical" evidence="5">
    <location>
        <begin position="247"/>
        <end position="272"/>
    </location>
</feature>
<feature type="transmembrane region" description="Helical" evidence="5">
    <location>
        <begin position="112"/>
        <end position="132"/>
    </location>
</feature>
<feature type="transmembrane region" description="Helical" evidence="5">
    <location>
        <begin position="337"/>
        <end position="357"/>
    </location>
</feature>
<reference evidence="7 8" key="1">
    <citation type="journal article" date="2011" name="J. Bacteriol.">
        <title>Complete genome sequence of Polymorphum gilvum SL003B-26A1T, a crude oil-degrading bacterium from oil-polluted saline soil.</title>
        <authorList>
            <person name="Li S.G."/>
            <person name="Tang Y.Q."/>
            <person name="Nie Y."/>
            <person name="Cai M."/>
            <person name="Wu X.L."/>
        </authorList>
    </citation>
    <scope>NUCLEOTIDE SEQUENCE [LARGE SCALE GENOMIC DNA]</scope>
    <source>
        <strain evidence="8">LMG 25793 / CGMCC 1.9160 / SL003B-26A1</strain>
    </source>
</reference>
<feature type="transmembrane region" description="Helical" evidence="5">
    <location>
        <begin position="53"/>
        <end position="73"/>
    </location>
</feature>
<dbReference type="HOGENOM" id="CLU_035309_1_0_5"/>
<dbReference type="eggNOG" id="COG0738">
    <property type="taxonomic scope" value="Bacteria"/>
</dbReference>
<gene>
    <name evidence="7" type="ordered locus">SL003B_0785</name>
</gene>
<dbReference type="GO" id="GO:0022857">
    <property type="term" value="F:transmembrane transporter activity"/>
    <property type="evidence" value="ECO:0007669"/>
    <property type="project" value="InterPro"/>
</dbReference>
<dbReference type="SUPFAM" id="SSF103473">
    <property type="entry name" value="MFS general substrate transporter"/>
    <property type="match status" value="1"/>
</dbReference>
<dbReference type="PANTHER" id="PTHR23514:SF13">
    <property type="entry name" value="INNER MEMBRANE PROTEIN YBJJ"/>
    <property type="match status" value="1"/>
</dbReference>
<keyword evidence="4 5" id="KW-0472">Membrane</keyword>
<evidence type="ECO:0000256" key="2">
    <source>
        <dbReference type="ARBA" id="ARBA00022692"/>
    </source>
</evidence>
<dbReference type="EMBL" id="CP002568">
    <property type="protein sequence ID" value="ADZ69215.1"/>
    <property type="molecule type" value="Genomic_DNA"/>
</dbReference>
<dbReference type="PANTHER" id="PTHR23514">
    <property type="entry name" value="BYPASS OF STOP CODON PROTEIN 6"/>
    <property type="match status" value="1"/>
</dbReference>
<feature type="transmembrane region" description="Helical" evidence="5">
    <location>
        <begin position="180"/>
        <end position="201"/>
    </location>
</feature>
<dbReference type="InterPro" id="IPR036259">
    <property type="entry name" value="MFS_trans_sf"/>
</dbReference>
<protein>
    <submittedName>
        <fullName evidence="7">Putative integral membrane transport protein</fullName>
    </submittedName>
</protein>
<feature type="transmembrane region" description="Helical" evidence="5">
    <location>
        <begin position="313"/>
        <end position="331"/>
    </location>
</feature>
<keyword evidence="8" id="KW-1185">Reference proteome</keyword>
<feature type="transmembrane region" description="Helical" evidence="5">
    <location>
        <begin position="399"/>
        <end position="420"/>
    </location>
</feature>
<evidence type="ECO:0000313" key="8">
    <source>
        <dbReference type="Proteomes" id="UP000008130"/>
    </source>
</evidence>
<name>F2IVV8_POLGS</name>
<feature type="transmembrane region" description="Helical" evidence="5">
    <location>
        <begin position="85"/>
        <end position="105"/>
    </location>
</feature>
<evidence type="ECO:0000256" key="4">
    <source>
        <dbReference type="ARBA" id="ARBA00023136"/>
    </source>
</evidence>
<dbReference type="AlphaFoldDB" id="F2IVV8"/>
<dbReference type="GO" id="GO:0016020">
    <property type="term" value="C:membrane"/>
    <property type="evidence" value="ECO:0007669"/>
    <property type="project" value="UniProtKB-SubCell"/>
</dbReference>
<dbReference type="InterPro" id="IPR020846">
    <property type="entry name" value="MFS_dom"/>
</dbReference>
<sequence>MYDVLNGRSAGACLPRRRNPVRKFPVAKPGSACSVFIQPFGFSFMSLTGRARLAVSAIFFVFGAVIGAWAARVPEIKAMLGLTEASFGLLLLLMAGGGILAFPLAGRAIDTLGAAPGAKAFAAAFLVMFTVLPFATEVWVMAPLLLLFGAAIGATDVAMNAWGAEVERAAGRPIMSSLHGLYSLGAGAGAGAGALTIWLGWSLPLHFWSSAAVLALSAAPLVLVPWTSTRAGPQAKRPPFIALPRGALLLVGGMAFCAAVGEGAVTDWAAIYQIQELGIAPSKAAIGFAVFSVAMVVMRLAGDKVIARFGQIATARASGLAAFAGGLLVVLGSDAWLIWTGCAILGLGYAVIFPIAFSRAASDPDMSPGAALAAVSTLGYGAFLMGPPLLGFIGEVLSLRAAFLLVAVLALLIAVLAQALKAVD</sequence>
<evidence type="ECO:0000256" key="3">
    <source>
        <dbReference type="ARBA" id="ARBA00022989"/>
    </source>
</evidence>
<dbReference type="Proteomes" id="UP000008130">
    <property type="component" value="Chromosome"/>
</dbReference>
<evidence type="ECO:0000256" key="5">
    <source>
        <dbReference type="SAM" id="Phobius"/>
    </source>
</evidence>
<dbReference type="KEGG" id="pgv:SL003B_0785"/>
<dbReference type="CDD" id="cd17393">
    <property type="entry name" value="MFS_MosC_like"/>
    <property type="match status" value="1"/>
</dbReference>
<feature type="transmembrane region" description="Helical" evidence="5">
    <location>
        <begin position="207"/>
        <end position="226"/>
    </location>
</feature>
<evidence type="ECO:0000259" key="6">
    <source>
        <dbReference type="PROSITE" id="PS50850"/>
    </source>
</evidence>
<dbReference type="Gene3D" id="1.20.1250.20">
    <property type="entry name" value="MFS general substrate transporter like domains"/>
    <property type="match status" value="2"/>
</dbReference>
<evidence type="ECO:0000256" key="1">
    <source>
        <dbReference type="ARBA" id="ARBA00004141"/>
    </source>
</evidence>
<organism evidence="7 8">
    <name type="scientific">Polymorphum gilvum (strain LMG 25793 / CGMCC 1.9160 / SL003B-26A1)</name>
    <dbReference type="NCBI Taxonomy" id="991905"/>
    <lineage>
        <taxon>Bacteria</taxon>
        <taxon>Pseudomonadati</taxon>
        <taxon>Pseudomonadota</taxon>
        <taxon>Alphaproteobacteria</taxon>
        <taxon>Rhodobacterales</taxon>
        <taxon>Paracoccaceae</taxon>
        <taxon>Polymorphum</taxon>
    </lineage>
</organism>
<dbReference type="STRING" id="991905.SL003B_0785"/>
<dbReference type="Pfam" id="PF07690">
    <property type="entry name" value="MFS_1"/>
    <property type="match status" value="1"/>
</dbReference>
<feature type="domain" description="Major facilitator superfamily (MFS) profile" evidence="6">
    <location>
        <begin position="247"/>
        <end position="424"/>
    </location>
</feature>
<evidence type="ECO:0000313" key="7">
    <source>
        <dbReference type="EMBL" id="ADZ69215.1"/>
    </source>
</evidence>
<dbReference type="InterPro" id="IPR011701">
    <property type="entry name" value="MFS"/>
</dbReference>
<feature type="transmembrane region" description="Helical" evidence="5">
    <location>
        <begin position="138"/>
        <end position="159"/>
    </location>
</feature>
<feature type="transmembrane region" description="Helical" evidence="5">
    <location>
        <begin position="284"/>
        <end position="301"/>
    </location>
</feature>
<accession>F2IVV8</accession>